<feature type="compositionally biased region" description="Pro residues" evidence="1">
    <location>
        <begin position="575"/>
        <end position="591"/>
    </location>
</feature>
<feature type="compositionally biased region" description="Low complexity" evidence="1">
    <location>
        <begin position="615"/>
        <end position="631"/>
    </location>
</feature>
<feature type="compositionally biased region" description="Basic and acidic residues" evidence="1">
    <location>
        <begin position="559"/>
        <end position="569"/>
    </location>
</feature>
<evidence type="ECO:0000256" key="1">
    <source>
        <dbReference type="SAM" id="MobiDB-lite"/>
    </source>
</evidence>
<comment type="caution">
    <text evidence="2">The sequence shown here is derived from an EMBL/GenBank/DDBJ whole genome shotgun (WGS) entry which is preliminary data.</text>
</comment>
<gene>
    <name evidence="2" type="ORF">ENM21_03190</name>
</gene>
<protein>
    <recommendedName>
        <fullName evidence="3">Portal protein</fullName>
    </recommendedName>
</protein>
<name>A0A7C5RU72_THERO</name>
<dbReference type="AlphaFoldDB" id="A0A7C5RU72"/>
<feature type="compositionally biased region" description="Polar residues" evidence="1">
    <location>
        <begin position="600"/>
        <end position="610"/>
    </location>
</feature>
<proteinExistence type="predicted"/>
<reference evidence="2" key="1">
    <citation type="journal article" date="2020" name="mSystems">
        <title>Genome- and Community-Level Interaction Insights into Carbon Utilization and Element Cycling Functions of Hydrothermarchaeota in Hydrothermal Sediment.</title>
        <authorList>
            <person name="Zhou Z."/>
            <person name="Liu Y."/>
            <person name="Xu W."/>
            <person name="Pan J."/>
            <person name="Luo Z.H."/>
            <person name="Li M."/>
        </authorList>
    </citation>
    <scope>NUCLEOTIDE SEQUENCE [LARGE SCALE GENOMIC DNA]</scope>
    <source>
        <strain evidence="2">SpSt-1065</strain>
    </source>
</reference>
<dbReference type="EMBL" id="DRWX01000154">
    <property type="protein sequence ID" value="HHM96202.1"/>
    <property type="molecule type" value="Genomic_DNA"/>
</dbReference>
<evidence type="ECO:0000313" key="2">
    <source>
        <dbReference type="EMBL" id="HHM96202.1"/>
    </source>
</evidence>
<feature type="region of interest" description="Disordered" evidence="1">
    <location>
        <begin position="557"/>
        <end position="637"/>
    </location>
</feature>
<organism evidence="2">
    <name type="scientific">Thermomicrobium roseum</name>
    <dbReference type="NCBI Taxonomy" id="500"/>
    <lineage>
        <taxon>Bacteria</taxon>
        <taxon>Pseudomonadati</taxon>
        <taxon>Thermomicrobiota</taxon>
        <taxon>Thermomicrobia</taxon>
        <taxon>Thermomicrobiales</taxon>
        <taxon>Thermomicrobiaceae</taxon>
        <taxon>Thermomicrobium</taxon>
    </lineage>
</organism>
<sequence>MVFPPQEENTQGLWRIAEGMAEVQDLLEPGVTAAPKQPKRRRPSREQIANLVQRATEFWSLRDRRMDEDLSLYRMAEIPEGEGEVVIRNIPWVMVEKASSILSKQPPSIDAVPPENRLKEAAQAIEDFLRYAWEIWDRRWMQALHGPLLRDIAHFLCLRGWVTIRVSYNADAPPGEIPVDLHVCDPRQVYPQLGSSGLRYVVHRYWATVGEILDEWPEAEKRLSGRDEDEVVEVVAYYDDWWHYLEVDGIEVKPPTEHGYGFVPWVVATGLGAPVRATQRDQTHWTQEVGVSIFHGIKRAYRQLNRLVSQLATEVARVANPPTVYYYDPARPDNPQPIRLSAGATNFLYFDRERVEVLQVTPNPANAAPVMQALLDDVEKGGLPGVLWGVGQGSGFALTLQTDAAMDTLHPLTRVLEQVIEQVNQRALELIRDLHDGPVGYLVRDPLTGRMVSGQAITPDLIAAVGTRTVVRFRKVAPRDRVQMAQLAALLTDKKLISLETARDEFLGIENPQRENERVLADLAYLDPEVTREVLVPWALARTDPVLYELWRQAKLRKGQQEEQKRTSAPERPGGAPPPQAAPPGMPPQVLPPQLATLMSLLQHSQASVSGGQGEEAPPGVPGVEPLPGAGEIPGLV</sequence>
<accession>A0A7C5RU72</accession>
<evidence type="ECO:0008006" key="3">
    <source>
        <dbReference type="Google" id="ProtNLM"/>
    </source>
</evidence>